<gene>
    <name evidence="3" type="ORF">S01H4_13135</name>
</gene>
<dbReference type="FunFam" id="3.40.47.10:FF:000018">
    <property type="entry name" value="3-oxoacyl-[acyl-carrier-protein] synthase 2"/>
    <property type="match status" value="1"/>
</dbReference>
<dbReference type="PROSITE" id="PS52004">
    <property type="entry name" value="KS3_2"/>
    <property type="match status" value="1"/>
</dbReference>
<sequence length="253" mass="27250">MSHRRAVITGLGAVTALGDTINGFWENLLAGRSGIRKITQFDASGLPCQIAGEIPDFIPTKYIDKKDARRLARSSQIALAAAMNAVEDAGLPETMPEPERSAVYFGTGIGGLDVYEDNNKIYHDRGYSRVNPFSLPGTLPNMPAFAIGRQFQCLGPNFTITTACATSTQALGEACELIRRNIADVVISGGTEAMIRDFAVVGFIAMRALTSSFNDNPDKASRPFDLNREGFVYSEGAGTLIVEELEHALKRGA</sequence>
<keyword evidence="1" id="KW-0808">Transferase</keyword>
<feature type="non-terminal residue" evidence="3">
    <location>
        <position position="253"/>
    </location>
</feature>
<dbReference type="PROSITE" id="PS00606">
    <property type="entry name" value="KS3_1"/>
    <property type="match status" value="1"/>
</dbReference>
<accession>X0YDX3</accession>
<comment type="caution">
    <text evidence="3">The sequence shown here is derived from an EMBL/GenBank/DDBJ whole genome shotgun (WGS) entry which is preliminary data.</text>
</comment>
<dbReference type="AlphaFoldDB" id="X0YDX3"/>
<dbReference type="CDD" id="cd00834">
    <property type="entry name" value="KAS_I_II"/>
    <property type="match status" value="1"/>
</dbReference>
<organism evidence="3">
    <name type="scientific">marine sediment metagenome</name>
    <dbReference type="NCBI Taxonomy" id="412755"/>
    <lineage>
        <taxon>unclassified sequences</taxon>
        <taxon>metagenomes</taxon>
        <taxon>ecological metagenomes</taxon>
    </lineage>
</organism>
<name>X0YDX3_9ZZZZ</name>
<dbReference type="PANTHER" id="PTHR11712">
    <property type="entry name" value="POLYKETIDE SYNTHASE-RELATED"/>
    <property type="match status" value="1"/>
</dbReference>
<feature type="domain" description="Ketosynthase family 3 (KS3)" evidence="2">
    <location>
        <begin position="3"/>
        <end position="253"/>
    </location>
</feature>
<protein>
    <recommendedName>
        <fullName evidence="2">Ketosynthase family 3 (KS3) domain-containing protein</fullName>
    </recommendedName>
</protein>
<evidence type="ECO:0000256" key="1">
    <source>
        <dbReference type="ARBA" id="ARBA00022679"/>
    </source>
</evidence>
<dbReference type="InterPro" id="IPR020841">
    <property type="entry name" value="PKS_Beta-ketoAc_synthase_dom"/>
</dbReference>
<evidence type="ECO:0000259" key="2">
    <source>
        <dbReference type="PROSITE" id="PS52004"/>
    </source>
</evidence>
<evidence type="ECO:0000313" key="3">
    <source>
        <dbReference type="EMBL" id="GAG54109.1"/>
    </source>
</evidence>
<dbReference type="Gene3D" id="3.40.47.10">
    <property type="match status" value="1"/>
</dbReference>
<dbReference type="Pfam" id="PF00109">
    <property type="entry name" value="ketoacyl-synt"/>
    <property type="match status" value="1"/>
</dbReference>
<reference evidence="3" key="1">
    <citation type="journal article" date="2014" name="Front. Microbiol.">
        <title>High frequency of phylogenetically diverse reductive dehalogenase-homologous genes in deep subseafloor sedimentary metagenomes.</title>
        <authorList>
            <person name="Kawai M."/>
            <person name="Futagami T."/>
            <person name="Toyoda A."/>
            <person name="Takaki Y."/>
            <person name="Nishi S."/>
            <person name="Hori S."/>
            <person name="Arai W."/>
            <person name="Tsubouchi T."/>
            <person name="Morono Y."/>
            <person name="Uchiyama I."/>
            <person name="Ito T."/>
            <person name="Fujiyama A."/>
            <person name="Inagaki F."/>
            <person name="Takami H."/>
        </authorList>
    </citation>
    <scope>NUCLEOTIDE SEQUENCE</scope>
    <source>
        <strain evidence="3">Expedition CK06-06</strain>
    </source>
</reference>
<dbReference type="InterPro" id="IPR014030">
    <property type="entry name" value="Ketoacyl_synth_N"/>
</dbReference>
<proteinExistence type="predicted"/>
<dbReference type="GO" id="GO:0005829">
    <property type="term" value="C:cytosol"/>
    <property type="evidence" value="ECO:0007669"/>
    <property type="project" value="TreeGrafter"/>
</dbReference>
<dbReference type="PANTHER" id="PTHR11712:SF336">
    <property type="entry name" value="3-OXOACYL-[ACYL-CARRIER-PROTEIN] SYNTHASE, MITOCHONDRIAL"/>
    <property type="match status" value="1"/>
</dbReference>
<dbReference type="InterPro" id="IPR016039">
    <property type="entry name" value="Thiolase-like"/>
</dbReference>
<dbReference type="GO" id="GO:0006633">
    <property type="term" value="P:fatty acid biosynthetic process"/>
    <property type="evidence" value="ECO:0007669"/>
    <property type="project" value="InterPro"/>
</dbReference>
<dbReference type="EMBL" id="BART01005797">
    <property type="protein sequence ID" value="GAG54109.1"/>
    <property type="molecule type" value="Genomic_DNA"/>
</dbReference>
<dbReference type="InterPro" id="IPR018201">
    <property type="entry name" value="Ketoacyl_synth_AS"/>
</dbReference>
<dbReference type="SUPFAM" id="SSF53901">
    <property type="entry name" value="Thiolase-like"/>
    <property type="match status" value="1"/>
</dbReference>
<dbReference type="InterPro" id="IPR000794">
    <property type="entry name" value="Beta-ketoacyl_synthase"/>
</dbReference>
<dbReference type="GO" id="GO:0004315">
    <property type="term" value="F:3-oxoacyl-[acyl-carrier-protein] synthase activity"/>
    <property type="evidence" value="ECO:0007669"/>
    <property type="project" value="InterPro"/>
</dbReference>